<evidence type="ECO:0000256" key="1">
    <source>
        <dbReference type="ARBA" id="ARBA00022553"/>
    </source>
</evidence>
<dbReference type="SUPFAM" id="SSF52172">
    <property type="entry name" value="CheY-like"/>
    <property type="match status" value="1"/>
</dbReference>
<evidence type="ECO:0000259" key="2">
    <source>
        <dbReference type="PROSITE" id="PS50110"/>
    </source>
</evidence>
<protein>
    <recommendedName>
        <fullName evidence="2">Response regulatory domain-containing protein</fullName>
    </recommendedName>
</protein>
<dbReference type="InterPro" id="IPR050595">
    <property type="entry name" value="Bact_response_regulator"/>
</dbReference>
<dbReference type="InterPro" id="IPR001789">
    <property type="entry name" value="Sig_transdc_resp-reg_receiver"/>
</dbReference>
<proteinExistence type="predicted"/>
<evidence type="ECO:0000313" key="3">
    <source>
        <dbReference type="EMBL" id="SVD50102.1"/>
    </source>
</evidence>
<dbReference type="PANTHER" id="PTHR44591:SF25">
    <property type="entry name" value="CHEMOTAXIS TWO-COMPONENT RESPONSE REGULATOR"/>
    <property type="match status" value="1"/>
</dbReference>
<dbReference type="PANTHER" id="PTHR44591">
    <property type="entry name" value="STRESS RESPONSE REGULATOR PROTEIN 1"/>
    <property type="match status" value="1"/>
</dbReference>
<feature type="non-terminal residue" evidence="3">
    <location>
        <position position="154"/>
    </location>
</feature>
<keyword evidence="1" id="KW-0597">Phosphoprotein</keyword>
<dbReference type="PROSITE" id="PS50110">
    <property type="entry name" value="RESPONSE_REGULATORY"/>
    <property type="match status" value="1"/>
</dbReference>
<gene>
    <name evidence="3" type="ORF">METZ01_LOCUS402956</name>
</gene>
<dbReference type="AlphaFoldDB" id="A0A382VUC2"/>
<dbReference type="SMART" id="SM00448">
    <property type="entry name" value="REC"/>
    <property type="match status" value="1"/>
</dbReference>
<organism evidence="3">
    <name type="scientific">marine metagenome</name>
    <dbReference type="NCBI Taxonomy" id="408172"/>
    <lineage>
        <taxon>unclassified sequences</taxon>
        <taxon>metagenomes</taxon>
        <taxon>ecological metagenomes</taxon>
    </lineage>
</organism>
<dbReference type="GO" id="GO:0000160">
    <property type="term" value="P:phosphorelay signal transduction system"/>
    <property type="evidence" value="ECO:0007669"/>
    <property type="project" value="InterPro"/>
</dbReference>
<dbReference type="InterPro" id="IPR011006">
    <property type="entry name" value="CheY-like_superfamily"/>
</dbReference>
<dbReference type="Gene3D" id="3.40.50.2300">
    <property type="match status" value="1"/>
</dbReference>
<feature type="domain" description="Response regulatory" evidence="2">
    <location>
        <begin position="15"/>
        <end position="130"/>
    </location>
</feature>
<reference evidence="3" key="1">
    <citation type="submission" date="2018-05" db="EMBL/GenBank/DDBJ databases">
        <authorList>
            <person name="Lanie J.A."/>
            <person name="Ng W.-L."/>
            <person name="Kazmierczak K.M."/>
            <person name="Andrzejewski T.M."/>
            <person name="Davidsen T.M."/>
            <person name="Wayne K.J."/>
            <person name="Tettelin H."/>
            <person name="Glass J.I."/>
            <person name="Rusch D."/>
            <person name="Podicherti R."/>
            <person name="Tsui H.-C.T."/>
            <person name="Winkler M.E."/>
        </authorList>
    </citation>
    <scope>NUCLEOTIDE SEQUENCE</scope>
</reference>
<dbReference type="EMBL" id="UINC01154682">
    <property type="protein sequence ID" value="SVD50102.1"/>
    <property type="molecule type" value="Genomic_DNA"/>
</dbReference>
<sequence>MGSAFRNFFREKEMKILVAEDDLDNARLLESILKKNAHTVEVVGDGKEALKRLRGERFDALLTDWMMPEMDGVTLIQRVWAEVETAPFILMVTAVGDDDSRQKMLQTGADDFLIKPYQSEDVVRDLSDGFARITQPEPEVSVIKPVRVNGLPPF</sequence>
<dbReference type="CDD" id="cd17546">
    <property type="entry name" value="REC_hyHK_CKI1_RcsC-like"/>
    <property type="match status" value="1"/>
</dbReference>
<dbReference type="Pfam" id="PF00072">
    <property type="entry name" value="Response_reg"/>
    <property type="match status" value="1"/>
</dbReference>
<accession>A0A382VUC2</accession>
<name>A0A382VUC2_9ZZZZ</name>